<dbReference type="GO" id="GO:0031505">
    <property type="term" value="P:fungal-type cell wall organization"/>
    <property type="evidence" value="ECO:0007669"/>
    <property type="project" value="TreeGrafter"/>
</dbReference>
<keyword evidence="17" id="KW-1185">Reference proteome</keyword>
<dbReference type="SUPFAM" id="SSF49899">
    <property type="entry name" value="Concanavalin A-like lectins/glucanases"/>
    <property type="match status" value="1"/>
</dbReference>
<evidence type="ECO:0000256" key="8">
    <source>
        <dbReference type="ARBA" id="ARBA00023136"/>
    </source>
</evidence>
<accession>A0A6A5YY66</accession>
<gene>
    <name evidence="16" type="ORF">BDV96DRAFT_498265</name>
</gene>
<evidence type="ECO:0000313" key="17">
    <source>
        <dbReference type="Proteomes" id="UP000799770"/>
    </source>
</evidence>
<dbReference type="GO" id="GO:0008843">
    <property type="term" value="F:endochitinase activity"/>
    <property type="evidence" value="ECO:0007669"/>
    <property type="project" value="UniProtKB-EC"/>
</dbReference>
<keyword evidence="10" id="KW-0326">Glycosidase</keyword>
<evidence type="ECO:0000256" key="2">
    <source>
        <dbReference type="ARBA" id="ARBA00004370"/>
    </source>
</evidence>
<dbReference type="PANTHER" id="PTHR10963">
    <property type="entry name" value="GLYCOSYL HYDROLASE-RELATED"/>
    <property type="match status" value="1"/>
</dbReference>
<dbReference type="PANTHER" id="PTHR10963:SF27">
    <property type="entry name" value="GLYCOSIDASE-RELATED"/>
    <property type="match status" value="1"/>
</dbReference>
<comment type="catalytic activity">
    <reaction evidence="1">
        <text>Random endo-hydrolysis of N-acetyl-beta-D-glucosaminide (1-&gt;4)-beta-linkages in chitin and chitodextrins.</text>
        <dbReference type="EC" id="3.2.1.14"/>
    </reaction>
</comment>
<feature type="transmembrane region" description="Helical" evidence="13">
    <location>
        <begin position="307"/>
        <end position="329"/>
    </location>
</feature>
<proteinExistence type="inferred from homology"/>
<keyword evidence="4" id="KW-0328">Glycosyltransferase</keyword>
<dbReference type="Proteomes" id="UP000799770">
    <property type="component" value="Unassembled WGS sequence"/>
</dbReference>
<evidence type="ECO:0000256" key="10">
    <source>
        <dbReference type="ARBA" id="ARBA00023295"/>
    </source>
</evidence>
<dbReference type="GO" id="GO:0030246">
    <property type="term" value="F:carbohydrate binding"/>
    <property type="evidence" value="ECO:0007669"/>
    <property type="project" value="UniProtKB-KW"/>
</dbReference>
<evidence type="ECO:0000256" key="13">
    <source>
        <dbReference type="SAM" id="Phobius"/>
    </source>
</evidence>
<name>A0A6A5YY66_9PLEO</name>
<protein>
    <recommendedName>
        <fullName evidence="3">chitinase</fullName>
        <ecNumber evidence="3">3.2.1.14</ecNumber>
    </recommendedName>
</protein>
<dbReference type="GO" id="GO:0009277">
    <property type="term" value="C:fungal-type cell wall"/>
    <property type="evidence" value="ECO:0007669"/>
    <property type="project" value="TreeGrafter"/>
</dbReference>
<comment type="similarity">
    <text evidence="12">Belongs to the glycosyl hydrolase 16 family. CRH1 subfamily.</text>
</comment>
<feature type="signal peptide" evidence="14">
    <location>
        <begin position="1"/>
        <end position="21"/>
    </location>
</feature>
<keyword evidence="11" id="KW-0961">Cell wall biogenesis/degradation</keyword>
<dbReference type="GO" id="GO:0016757">
    <property type="term" value="F:glycosyltransferase activity"/>
    <property type="evidence" value="ECO:0007669"/>
    <property type="project" value="UniProtKB-KW"/>
</dbReference>
<dbReference type="InterPro" id="IPR013320">
    <property type="entry name" value="ConA-like_dom_sf"/>
</dbReference>
<dbReference type="GO" id="GO:0016020">
    <property type="term" value="C:membrane"/>
    <property type="evidence" value="ECO:0007669"/>
    <property type="project" value="UniProtKB-SubCell"/>
</dbReference>
<dbReference type="OrthoDB" id="4781at2759"/>
<evidence type="ECO:0000256" key="12">
    <source>
        <dbReference type="ARBA" id="ARBA00038074"/>
    </source>
</evidence>
<feature type="chain" id="PRO_5025562779" description="chitinase" evidence="14">
    <location>
        <begin position="22"/>
        <end position="375"/>
    </location>
</feature>
<keyword evidence="16" id="KW-0430">Lectin</keyword>
<dbReference type="GO" id="GO:0005975">
    <property type="term" value="P:carbohydrate metabolic process"/>
    <property type="evidence" value="ECO:0007669"/>
    <property type="project" value="InterPro"/>
</dbReference>
<evidence type="ECO:0000256" key="3">
    <source>
        <dbReference type="ARBA" id="ARBA00012729"/>
    </source>
</evidence>
<dbReference type="PROSITE" id="PS51762">
    <property type="entry name" value="GH16_2"/>
    <property type="match status" value="1"/>
</dbReference>
<evidence type="ECO:0000313" key="16">
    <source>
        <dbReference type="EMBL" id="KAF2112092.1"/>
    </source>
</evidence>
<evidence type="ECO:0000256" key="6">
    <source>
        <dbReference type="ARBA" id="ARBA00022729"/>
    </source>
</evidence>
<sequence>MLSSTLSVVAIAAALLPATLAQTHTQCNPLNTTGCPNMPALGGNATFNFNDTMNDRIWEEKNAGKVDWSDKGTTFTITSRGESPMIQSSFYMLFGRLEVVMKAAKGKGIVSSAILQSECLDEIDWEFLGSNTTHLLTNYYGKGNTTYGNRGADFPFSNPQEDFHNYTVDWTKDRIQWWVDGKQLRELKYADALGGKNYPQTPMNIRLGVWAGGDTAHNDPGVVEWAGGETDFSQQPFQMTVQQVYAQDYTTGNVKEYSWENMDASGDWQKVKVIENKAGQQSTALTEIAKPHGVKNRWAALSKGAQIGIVAGVAGFVILSALFITFCCIKQRRAGRREWAALRAQEDKEAAELLAYKNQMASGKFGHGNDYYNRI</sequence>
<keyword evidence="9" id="KW-0325">Glycoprotein</keyword>
<dbReference type="AlphaFoldDB" id="A0A6A5YY66"/>
<dbReference type="InterPro" id="IPR050546">
    <property type="entry name" value="Glycosyl_Hydrlase_16"/>
</dbReference>
<dbReference type="Gene3D" id="2.60.120.200">
    <property type="match status" value="1"/>
</dbReference>
<keyword evidence="5" id="KW-0808">Transferase</keyword>
<evidence type="ECO:0000256" key="11">
    <source>
        <dbReference type="ARBA" id="ARBA00023316"/>
    </source>
</evidence>
<evidence type="ECO:0000256" key="4">
    <source>
        <dbReference type="ARBA" id="ARBA00022676"/>
    </source>
</evidence>
<dbReference type="CDD" id="cd02183">
    <property type="entry name" value="GH16_fungal_CRH1_transglycosylase"/>
    <property type="match status" value="1"/>
</dbReference>
<keyword evidence="7" id="KW-0378">Hydrolase</keyword>
<keyword evidence="13" id="KW-0812">Transmembrane</keyword>
<evidence type="ECO:0000256" key="1">
    <source>
        <dbReference type="ARBA" id="ARBA00000822"/>
    </source>
</evidence>
<dbReference type="EC" id="3.2.1.14" evidence="3"/>
<comment type="subcellular location">
    <subcellularLocation>
        <location evidence="2">Membrane</location>
    </subcellularLocation>
</comment>
<keyword evidence="13" id="KW-1133">Transmembrane helix</keyword>
<evidence type="ECO:0000256" key="7">
    <source>
        <dbReference type="ARBA" id="ARBA00022801"/>
    </source>
</evidence>
<keyword evidence="6 14" id="KW-0732">Signal</keyword>
<evidence type="ECO:0000256" key="9">
    <source>
        <dbReference type="ARBA" id="ARBA00023180"/>
    </source>
</evidence>
<keyword evidence="8 13" id="KW-0472">Membrane</keyword>
<dbReference type="EMBL" id="ML977332">
    <property type="protein sequence ID" value="KAF2112092.1"/>
    <property type="molecule type" value="Genomic_DNA"/>
</dbReference>
<dbReference type="Pfam" id="PF00722">
    <property type="entry name" value="Glyco_hydro_16"/>
    <property type="match status" value="1"/>
</dbReference>
<organism evidence="16 17">
    <name type="scientific">Lophiotrema nucula</name>
    <dbReference type="NCBI Taxonomy" id="690887"/>
    <lineage>
        <taxon>Eukaryota</taxon>
        <taxon>Fungi</taxon>
        <taxon>Dikarya</taxon>
        <taxon>Ascomycota</taxon>
        <taxon>Pezizomycotina</taxon>
        <taxon>Dothideomycetes</taxon>
        <taxon>Pleosporomycetidae</taxon>
        <taxon>Pleosporales</taxon>
        <taxon>Lophiotremataceae</taxon>
        <taxon>Lophiotrema</taxon>
    </lineage>
</organism>
<evidence type="ECO:0000256" key="14">
    <source>
        <dbReference type="SAM" id="SignalP"/>
    </source>
</evidence>
<evidence type="ECO:0000259" key="15">
    <source>
        <dbReference type="PROSITE" id="PS51762"/>
    </source>
</evidence>
<dbReference type="InterPro" id="IPR000757">
    <property type="entry name" value="Beta-glucanase-like"/>
</dbReference>
<feature type="domain" description="GH16" evidence="15">
    <location>
        <begin position="45"/>
        <end position="252"/>
    </location>
</feature>
<reference evidence="16" key="1">
    <citation type="journal article" date="2020" name="Stud. Mycol.">
        <title>101 Dothideomycetes genomes: a test case for predicting lifestyles and emergence of pathogens.</title>
        <authorList>
            <person name="Haridas S."/>
            <person name="Albert R."/>
            <person name="Binder M."/>
            <person name="Bloem J."/>
            <person name="Labutti K."/>
            <person name="Salamov A."/>
            <person name="Andreopoulos B."/>
            <person name="Baker S."/>
            <person name="Barry K."/>
            <person name="Bills G."/>
            <person name="Bluhm B."/>
            <person name="Cannon C."/>
            <person name="Castanera R."/>
            <person name="Culley D."/>
            <person name="Daum C."/>
            <person name="Ezra D."/>
            <person name="Gonzalez J."/>
            <person name="Henrissat B."/>
            <person name="Kuo A."/>
            <person name="Liang C."/>
            <person name="Lipzen A."/>
            <person name="Lutzoni F."/>
            <person name="Magnuson J."/>
            <person name="Mondo S."/>
            <person name="Nolan M."/>
            <person name="Ohm R."/>
            <person name="Pangilinan J."/>
            <person name="Park H.-J."/>
            <person name="Ramirez L."/>
            <person name="Alfaro M."/>
            <person name="Sun H."/>
            <person name="Tritt A."/>
            <person name="Yoshinaga Y."/>
            <person name="Zwiers L.-H."/>
            <person name="Turgeon B."/>
            <person name="Goodwin S."/>
            <person name="Spatafora J."/>
            <person name="Crous P."/>
            <person name="Grigoriev I."/>
        </authorList>
    </citation>
    <scope>NUCLEOTIDE SEQUENCE</scope>
    <source>
        <strain evidence="16">CBS 627.86</strain>
    </source>
</reference>
<evidence type="ECO:0000256" key="5">
    <source>
        <dbReference type="ARBA" id="ARBA00022679"/>
    </source>
</evidence>